<feature type="transmembrane region" description="Helical" evidence="1">
    <location>
        <begin position="129"/>
        <end position="146"/>
    </location>
</feature>
<organism evidence="2">
    <name type="scientific">Jonesiaceae bacterium BS-20</name>
    <dbReference type="NCBI Taxonomy" id="3120821"/>
    <lineage>
        <taxon>Bacteria</taxon>
        <taxon>Bacillati</taxon>
        <taxon>Actinomycetota</taxon>
        <taxon>Actinomycetes</taxon>
        <taxon>Micrococcales</taxon>
        <taxon>Jonesiaceae</taxon>
    </lineage>
</organism>
<accession>A0AAU7DYW6</accession>
<proteinExistence type="predicted"/>
<sequence>MTQHEETSVRAAQIRFALAFPVLLWLSLSAHLVAGGTVPGIAGLLAGATFAALCTALAVRSRLTVLGLSSAALVSQLAVHWSFELVTTLGPAGHAHHRGGTLNTAAASAAELSVVSGHASHGMFTSPMFLTHGAAAVIVAIILVRIDGFLAYVRSAVEQLVTILRSQTLIAHRPASVVFLVDKLAGLPTLLGPLTKRGPPALPRYLSNTSAVHPYLV</sequence>
<feature type="transmembrane region" description="Helical" evidence="1">
    <location>
        <begin position="65"/>
        <end position="83"/>
    </location>
</feature>
<dbReference type="AlphaFoldDB" id="A0AAU7DYW6"/>
<protein>
    <submittedName>
        <fullName evidence="2">Uncharacterized protein</fullName>
    </submittedName>
</protein>
<keyword evidence="1" id="KW-0812">Transmembrane</keyword>
<evidence type="ECO:0000313" key="2">
    <source>
        <dbReference type="EMBL" id="XBH22676.1"/>
    </source>
</evidence>
<evidence type="ECO:0000256" key="1">
    <source>
        <dbReference type="SAM" id="Phobius"/>
    </source>
</evidence>
<feature type="transmembrane region" description="Helical" evidence="1">
    <location>
        <begin position="12"/>
        <end position="34"/>
    </location>
</feature>
<keyword evidence="1" id="KW-0472">Membrane</keyword>
<feature type="transmembrane region" description="Helical" evidence="1">
    <location>
        <begin position="40"/>
        <end position="58"/>
    </location>
</feature>
<gene>
    <name evidence="2" type="ORF">V5R04_05500</name>
</gene>
<keyword evidence="1" id="KW-1133">Transmembrane helix</keyword>
<name>A0AAU7DYW6_9MICO</name>
<dbReference type="EMBL" id="CP146203">
    <property type="protein sequence ID" value="XBH22676.1"/>
    <property type="molecule type" value="Genomic_DNA"/>
</dbReference>
<reference evidence="2" key="1">
    <citation type="submission" date="2024-02" db="EMBL/GenBank/DDBJ databases">
        <title>Tomenella chthoni gen. nov. sp. nov., a member of the family Jonesiaceae isolated from bat guano.</title>
        <authorList>
            <person name="Miller S.L."/>
            <person name="King J."/>
            <person name="Sankaranarayanan K."/>
            <person name="Lawson P.A."/>
        </authorList>
    </citation>
    <scope>NUCLEOTIDE SEQUENCE</scope>
    <source>
        <strain evidence="2">BS-20</strain>
    </source>
</reference>